<evidence type="ECO:0008006" key="6">
    <source>
        <dbReference type="Google" id="ProtNLM"/>
    </source>
</evidence>
<dbReference type="Proteomes" id="UP000001916">
    <property type="component" value="Plasmid pMESIL02"/>
</dbReference>
<protein>
    <recommendedName>
        <fullName evidence="6">Metal-dependent peptidase</fullName>
    </recommendedName>
</protein>
<name>D7BJJ8_ALLS1</name>
<keyword evidence="4" id="KW-0614">Plasmid</keyword>
<feature type="domain" description="Putative metallopeptidase" evidence="3">
    <location>
        <begin position="3"/>
        <end position="281"/>
    </location>
</feature>
<sequence>MKKIEAARLALAKKFPYLSAALWAVRVVESSRIPTMGVDAGWRLYVNPAFTESLQPKEVTGVLWHELEHLLRKHHRRAESLGADPMAWNLATDCAINDDAKEAGLVLPEGGCYPHLFGLEAHRAEEYYYQALQQQALQQQALTQANAQGSRQPNGQGNSQGDSQDNSQAMPQPNGQGGKKVWMTDTHAPAIERRAWELGHDHAESPALSEAEAEIVRGEVARAILEHAKTRGSVPAGMVRWAQEIVAPVIPWQRVMAHHLRNGVRLTVGRTRPTYERIHRRMGVMDARVRLPGSYSLKPRVAVVVDTSGSVSDRMLGHALGEIQGILRQVGAELVVVSTDAQAHAAQKVQRVDQIRLVGGGGTDMSVGIEAAMKLHPRPDVIVVLTDGLTPWPEQKPPVPVIAGILGEGSQDFPVPEFIRQVEIPIA</sequence>
<keyword evidence="5" id="KW-1185">Reference proteome</keyword>
<accession>D7BJJ8</accession>
<proteinExistence type="predicted"/>
<dbReference type="CDD" id="cd00198">
    <property type="entry name" value="vWFA"/>
    <property type="match status" value="1"/>
</dbReference>
<evidence type="ECO:0000256" key="1">
    <source>
        <dbReference type="SAM" id="MobiDB-lite"/>
    </source>
</evidence>
<dbReference type="HOGENOM" id="CLU_038906_0_0_0"/>
<dbReference type="PANTHER" id="PTHR38730:SF1">
    <property type="entry name" value="SLL7028 PROTEIN"/>
    <property type="match status" value="1"/>
</dbReference>
<dbReference type="EMBL" id="CP002044">
    <property type="protein sequence ID" value="ADH65354.1"/>
    <property type="molecule type" value="Genomic_DNA"/>
</dbReference>
<dbReference type="SUPFAM" id="SSF53300">
    <property type="entry name" value="vWA-like"/>
    <property type="match status" value="1"/>
</dbReference>
<evidence type="ECO:0000313" key="4">
    <source>
        <dbReference type="EMBL" id="ADH65354.1"/>
    </source>
</evidence>
<feature type="domain" description="VWA-like" evidence="2">
    <location>
        <begin position="301"/>
        <end position="422"/>
    </location>
</feature>
<feature type="region of interest" description="Disordered" evidence="1">
    <location>
        <begin position="142"/>
        <end position="181"/>
    </location>
</feature>
<dbReference type="PANTHER" id="PTHR38730">
    <property type="entry name" value="SLL7028 PROTEIN"/>
    <property type="match status" value="1"/>
</dbReference>
<dbReference type="InterPro" id="IPR018698">
    <property type="entry name" value="VWA-like_dom"/>
</dbReference>
<dbReference type="Pfam" id="PF09967">
    <property type="entry name" value="DUF2201"/>
    <property type="match status" value="1"/>
</dbReference>
<gene>
    <name evidence="4" type="ORF">Mesil_3561</name>
</gene>
<dbReference type="InterPro" id="IPR036465">
    <property type="entry name" value="vWFA_dom_sf"/>
</dbReference>
<dbReference type="KEGG" id="msv:Mesil_3561"/>
<dbReference type="Pfam" id="PF13203">
    <property type="entry name" value="DUF2201_N"/>
    <property type="match status" value="1"/>
</dbReference>
<evidence type="ECO:0000313" key="5">
    <source>
        <dbReference type="Proteomes" id="UP000001916"/>
    </source>
</evidence>
<dbReference type="RefSeq" id="WP_013159830.1">
    <property type="nucleotide sequence ID" value="NC_014214.1"/>
</dbReference>
<feature type="compositionally biased region" description="Polar residues" evidence="1">
    <location>
        <begin position="149"/>
        <end position="174"/>
    </location>
</feature>
<dbReference type="Gene3D" id="3.40.50.410">
    <property type="entry name" value="von Willebrand factor, type A domain"/>
    <property type="match status" value="1"/>
</dbReference>
<geneLocation type="plasmid" evidence="4 5">
    <name>pMESIL02</name>
</geneLocation>
<organism evidence="4 5">
    <name type="scientific">Allomeiothermus silvanus (strain ATCC 700542 / DSM 9946 / NBRC 106475 / NCIMB 13440 / VI-R2)</name>
    <name type="common">Thermus silvanus</name>
    <dbReference type="NCBI Taxonomy" id="526227"/>
    <lineage>
        <taxon>Bacteria</taxon>
        <taxon>Thermotogati</taxon>
        <taxon>Deinococcota</taxon>
        <taxon>Deinococci</taxon>
        <taxon>Thermales</taxon>
        <taxon>Thermaceae</taxon>
        <taxon>Allomeiothermus</taxon>
    </lineage>
</organism>
<dbReference type="InterPro" id="IPR025154">
    <property type="entry name" value="Put_metallopeptidase_dom"/>
</dbReference>
<reference evidence="4 5" key="1">
    <citation type="journal article" date="2010" name="Stand. Genomic Sci.">
        <title>Complete genome sequence of Meiothermus silvanus type strain (VI-R2).</title>
        <authorList>
            <person name="Sikorski J."/>
            <person name="Tindall B.J."/>
            <person name="Lowry S."/>
            <person name="Lucas S."/>
            <person name="Nolan M."/>
            <person name="Copeland A."/>
            <person name="Glavina Del Rio T."/>
            <person name="Tice H."/>
            <person name="Cheng J.F."/>
            <person name="Han C."/>
            <person name="Pitluck S."/>
            <person name="Liolios K."/>
            <person name="Ivanova N."/>
            <person name="Mavromatis K."/>
            <person name="Mikhailova N."/>
            <person name="Pati A."/>
            <person name="Goodwin L."/>
            <person name="Chen A."/>
            <person name="Palaniappan K."/>
            <person name="Land M."/>
            <person name="Hauser L."/>
            <person name="Chang Y.J."/>
            <person name="Jeffries C.D."/>
            <person name="Rohde M."/>
            <person name="Goker M."/>
            <person name="Woyke T."/>
            <person name="Bristow J."/>
            <person name="Eisen J.A."/>
            <person name="Markowitz V."/>
            <person name="Hugenholtz P."/>
            <person name="Kyrpides N.C."/>
            <person name="Klenk H.P."/>
            <person name="Lapidus A."/>
        </authorList>
    </citation>
    <scope>NUCLEOTIDE SEQUENCE [LARGE SCALE GENOMIC DNA]</scope>
    <source>
        <strain evidence="5">ATCC 700542 / DSM 9946 / VI-R2</strain>
        <plasmid evidence="5">Plasmid pMESIL02</plasmid>
    </source>
</reference>
<dbReference type="AlphaFoldDB" id="D7BJJ8"/>
<evidence type="ECO:0000259" key="3">
    <source>
        <dbReference type="Pfam" id="PF13203"/>
    </source>
</evidence>
<evidence type="ECO:0000259" key="2">
    <source>
        <dbReference type="Pfam" id="PF09967"/>
    </source>
</evidence>